<feature type="domain" description="Chitin-binding type-2" evidence="2">
    <location>
        <begin position="99"/>
        <end position="158"/>
    </location>
</feature>
<sequence length="250" mass="26973">MMGLNVLEIAAAAMLLLLTTVRINGQDTDDACSPGKAAGSAITWRRSSDDCSTAVMCLLGRRVTYTCPDGMVIGAGLTDCVPIGSKLDDCSTVGNGKRTSPCKPGTTEPDMSNCAKYSECVQLPSGNATMETMECPYPLLFDKKSRKCEPFKDIVCTSGQTVPKSPCDYEANQCSGASHCVPCSVRHASCSGLPDGLNAWAGREWSPYYVICDEERVTMQMECKGDKITSVFHPVKKECVEFDNKIIFGR</sequence>
<dbReference type="SUPFAM" id="SSF57625">
    <property type="entry name" value="Invertebrate chitin-binding proteins"/>
    <property type="match status" value="1"/>
</dbReference>
<protein>
    <recommendedName>
        <fullName evidence="2">Chitin-binding type-2 domain-containing protein</fullName>
    </recommendedName>
</protein>
<evidence type="ECO:0000256" key="1">
    <source>
        <dbReference type="SAM" id="SignalP"/>
    </source>
</evidence>
<dbReference type="InterPro" id="IPR036508">
    <property type="entry name" value="Chitin-bd_dom_sf"/>
</dbReference>
<evidence type="ECO:0000313" key="4">
    <source>
        <dbReference type="Proteomes" id="UP000828390"/>
    </source>
</evidence>
<keyword evidence="4" id="KW-1185">Reference proteome</keyword>
<reference evidence="3" key="2">
    <citation type="submission" date="2020-11" db="EMBL/GenBank/DDBJ databases">
        <authorList>
            <person name="McCartney M.A."/>
            <person name="Auch B."/>
            <person name="Kono T."/>
            <person name="Mallez S."/>
            <person name="Becker A."/>
            <person name="Gohl D.M."/>
            <person name="Silverstein K.A.T."/>
            <person name="Koren S."/>
            <person name="Bechman K.B."/>
            <person name="Herman A."/>
            <person name="Abrahante J.E."/>
            <person name="Garbe J."/>
        </authorList>
    </citation>
    <scope>NUCLEOTIDE SEQUENCE</scope>
    <source>
        <strain evidence="3">Duluth1</strain>
        <tissue evidence="3">Whole animal</tissue>
    </source>
</reference>
<evidence type="ECO:0000313" key="3">
    <source>
        <dbReference type="EMBL" id="KAH3768629.1"/>
    </source>
</evidence>
<dbReference type="InterPro" id="IPR002557">
    <property type="entry name" value="Chitin-bd_dom"/>
</dbReference>
<dbReference type="GO" id="GO:0005576">
    <property type="term" value="C:extracellular region"/>
    <property type="evidence" value="ECO:0007669"/>
    <property type="project" value="InterPro"/>
</dbReference>
<feature type="signal peptide" evidence="1">
    <location>
        <begin position="1"/>
        <end position="25"/>
    </location>
</feature>
<evidence type="ECO:0000259" key="2">
    <source>
        <dbReference type="PROSITE" id="PS50940"/>
    </source>
</evidence>
<dbReference type="Proteomes" id="UP000828390">
    <property type="component" value="Unassembled WGS sequence"/>
</dbReference>
<organism evidence="3 4">
    <name type="scientific">Dreissena polymorpha</name>
    <name type="common">Zebra mussel</name>
    <name type="synonym">Mytilus polymorpha</name>
    <dbReference type="NCBI Taxonomy" id="45954"/>
    <lineage>
        <taxon>Eukaryota</taxon>
        <taxon>Metazoa</taxon>
        <taxon>Spiralia</taxon>
        <taxon>Lophotrochozoa</taxon>
        <taxon>Mollusca</taxon>
        <taxon>Bivalvia</taxon>
        <taxon>Autobranchia</taxon>
        <taxon>Heteroconchia</taxon>
        <taxon>Euheterodonta</taxon>
        <taxon>Imparidentia</taxon>
        <taxon>Neoheterodontei</taxon>
        <taxon>Myida</taxon>
        <taxon>Dreissenoidea</taxon>
        <taxon>Dreissenidae</taxon>
        <taxon>Dreissena</taxon>
    </lineage>
</organism>
<dbReference type="Pfam" id="PF01607">
    <property type="entry name" value="CBM_14"/>
    <property type="match status" value="1"/>
</dbReference>
<accession>A0A9D4DYG1</accession>
<reference evidence="3" key="1">
    <citation type="journal article" date="2019" name="bioRxiv">
        <title>The Genome of the Zebra Mussel, Dreissena polymorpha: A Resource for Invasive Species Research.</title>
        <authorList>
            <person name="McCartney M.A."/>
            <person name="Auch B."/>
            <person name="Kono T."/>
            <person name="Mallez S."/>
            <person name="Zhang Y."/>
            <person name="Obille A."/>
            <person name="Becker A."/>
            <person name="Abrahante J.E."/>
            <person name="Garbe J."/>
            <person name="Badalamenti J.P."/>
            <person name="Herman A."/>
            <person name="Mangelson H."/>
            <person name="Liachko I."/>
            <person name="Sullivan S."/>
            <person name="Sone E.D."/>
            <person name="Koren S."/>
            <person name="Silverstein K.A.T."/>
            <person name="Beckman K.B."/>
            <person name="Gohl D.M."/>
        </authorList>
    </citation>
    <scope>NUCLEOTIDE SEQUENCE</scope>
    <source>
        <strain evidence="3">Duluth1</strain>
        <tissue evidence="3">Whole animal</tissue>
    </source>
</reference>
<name>A0A9D4DYG1_DREPO</name>
<gene>
    <name evidence="3" type="ORF">DPMN_169849</name>
</gene>
<feature type="chain" id="PRO_5039302162" description="Chitin-binding type-2 domain-containing protein" evidence="1">
    <location>
        <begin position="26"/>
        <end position="250"/>
    </location>
</feature>
<dbReference type="GO" id="GO:0008061">
    <property type="term" value="F:chitin binding"/>
    <property type="evidence" value="ECO:0007669"/>
    <property type="project" value="InterPro"/>
</dbReference>
<dbReference type="OrthoDB" id="6020543at2759"/>
<keyword evidence="1" id="KW-0732">Signal</keyword>
<dbReference type="EMBL" id="JAIWYP010000009">
    <property type="protein sequence ID" value="KAH3768629.1"/>
    <property type="molecule type" value="Genomic_DNA"/>
</dbReference>
<feature type="domain" description="Chitin-binding type-2" evidence="2">
    <location>
        <begin position="29"/>
        <end position="92"/>
    </location>
</feature>
<comment type="caution">
    <text evidence="3">The sequence shown here is derived from an EMBL/GenBank/DDBJ whole genome shotgun (WGS) entry which is preliminary data.</text>
</comment>
<proteinExistence type="predicted"/>
<dbReference type="Gene3D" id="2.170.140.10">
    <property type="entry name" value="Chitin binding domain"/>
    <property type="match status" value="1"/>
</dbReference>
<dbReference type="PROSITE" id="PS50940">
    <property type="entry name" value="CHIT_BIND_II"/>
    <property type="match status" value="2"/>
</dbReference>
<dbReference type="AlphaFoldDB" id="A0A9D4DYG1"/>